<dbReference type="GO" id="GO:0005634">
    <property type="term" value="C:nucleus"/>
    <property type="evidence" value="ECO:0007669"/>
    <property type="project" value="TreeGrafter"/>
</dbReference>
<dbReference type="Gene3D" id="2.60.40.10">
    <property type="entry name" value="Immunoglobulins"/>
    <property type="match status" value="1"/>
</dbReference>
<dbReference type="EMBL" id="KV700128">
    <property type="protein sequence ID" value="OCF32915.1"/>
    <property type="molecule type" value="Genomic_DNA"/>
</dbReference>
<name>A0A1B9GQ12_9TREE</name>
<protein>
    <recommendedName>
        <fullName evidence="2">AMP-activated protein kinase glycogen-binding domain-containing protein</fullName>
    </recommendedName>
</protein>
<organism evidence="3 4">
    <name type="scientific">Kwoniella heveanensis BCC8398</name>
    <dbReference type="NCBI Taxonomy" id="1296120"/>
    <lineage>
        <taxon>Eukaryota</taxon>
        <taxon>Fungi</taxon>
        <taxon>Dikarya</taxon>
        <taxon>Basidiomycota</taxon>
        <taxon>Agaricomycotina</taxon>
        <taxon>Tremellomycetes</taxon>
        <taxon>Tremellales</taxon>
        <taxon>Cryptococcaceae</taxon>
        <taxon>Kwoniella</taxon>
    </lineage>
</organism>
<evidence type="ECO:0000259" key="2">
    <source>
        <dbReference type="Pfam" id="PF16561"/>
    </source>
</evidence>
<feature type="compositionally biased region" description="Basic and acidic residues" evidence="1">
    <location>
        <begin position="128"/>
        <end position="137"/>
    </location>
</feature>
<reference evidence="4" key="2">
    <citation type="submission" date="2013-12" db="EMBL/GenBank/DDBJ databases">
        <title>Evolution of pathogenesis and genome organization in the Tremellales.</title>
        <authorList>
            <person name="Cuomo C."/>
            <person name="Litvintseva A."/>
            <person name="Heitman J."/>
            <person name="Chen Y."/>
            <person name="Sun S."/>
            <person name="Springer D."/>
            <person name="Dromer F."/>
            <person name="Young S."/>
            <person name="Zeng Q."/>
            <person name="Chapman S."/>
            <person name="Gujja S."/>
            <person name="Saif S."/>
            <person name="Birren B."/>
        </authorList>
    </citation>
    <scope>NUCLEOTIDE SEQUENCE [LARGE SCALE GENOMIC DNA]</scope>
    <source>
        <strain evidence="4">BCC8398</strain>
    </source>
</reference>
<dbReference type="GO" id="GO:0031588">
    <property type="term" value="C:nucleotide-activated protein kinase complex"/>
    <property type="evidence" value="ECO:0007669"/>
    <property type="project" value="TreeGrafter"/>
</dbReference>
<feature type="domain" description="AMP-activated protein kinase glycogen-binding" evidence="2">
    <location>
        <begin position="7"/>
        <end position="85"/>
    </location>
</feature>
<feature type="compositionally biased region" description="Basic and acidic residues" evidence="1">
    <location>
        <begin position="626"/>
        <end position="636"/>
    </location>
</feature>
<feature type="region of interest" description="Disordered" evidence="1">
    <location>
        <begin position="395"/>
        <end position="659"/>
    </location>
</feature>
<feature type="compositionally biased region" description="Basic and acidic residues" evidence="1">
    <location>
        <begin position="486"/>
        <end position="495"/>
    </location>
</feature>
<dbReference type="InterPro" id="IPR050827">
    <property type="entry name" value="CRP1_MDG1_kinase"/>
</dbReference>
<feature type="compositionally biased region" description="Low complexity" evidence="1">
    <location>
        <begin position="562"/>
        <end position="583"/>
    </location>
</feature>
<evidence type="ECO:0000313" key="3">
    <source>
        <dbReference type="EMBL" id="OCF32915.1"/>
    </source>
</evidence>
<dbReference type="InterPro" id="IPR013783">
    <property type="entry name" value="Ig-like_fold"/>
</dbReference>
<dbReference type="GO" id="GO:0007165">
    <property type="term" value="P:signal transduction"/>
    <property type="evidence" value="ECO:0007669"/>
    <property type="project" value="TreeGrafter"/>
</dbReference>
<feature type="compositionally biased region" description="Low complexity" evidence="1">
    <location>
        <begin position="593"/>
        <end position="624"/>
    </location>
</feature>
<dbReference type="GO" id="GO:0005737">
    <property type="term" value="C:cytoplasm"/>
    <property type="evidence" value="ECO:0007669"/>
    <property type="project" value="TreeGrafter"/>
</dbReference>
<feature type="compositionally biased region" description="Low complexity" evidence="1">
    <location>
        <begin position="218"/>
        <end position="262"/>
    </location>
</feature>
<accession>A0A1B9GQ12</accession>
<dbReference type="GO" id="GO:0019901">
    <property type="term" value="F:protein kinase binding"/>
    <property type="evidence" value="ECO:0007669"/>
    <property type="project" value="TreeGrafter"/>
</dbReference>
<proteinExistence type="predicted"/>
<feature type="compositionally biased region" description="Low complexity" evidence="1">
    <location>
        <begin position="91"/>
        <end position="126"/>
    </location>
</feature>
<reference evidence="3 4" key="1">
    <citation type="submission" date="2013-07" db="EMBL/GenBank/DDBJ databases">
        <title>The Genome Sequence of Cryptococcus heveanensis BCC8398.</title>
        <authorList>
            <consortium name="The Broad Institute Genome Sequencing Platform"/>
            <person name="Cuomo C."/>
            <person name="Litvintseva A."/>
            <person name="Chen Y."/>
            <person name="Heitman J."/>
            <person name="Sun S."/>
            <person name="Springer D."/>
            <person name="Dromer F."/>
            <person name="Young S.K."/>
            <person name="Zeng Q."/>
            <person name="Gargeya S."/>
            <person name="Fitzgerald M."/>
            <person name="Abouelleil A."/>
            <person name="Alvarado L."/>
            <person name="Berlin A.M."/>
            <person name="Chapman S.B."/>
            <person name="Dewar J."/>
            <person name="Goldberg J."/>
            <person name="Griggs A."/>
            <person name="Gujja S."/>
            <person name="Hansen M."/>
            <person name="Howarth C."/>
            <person name="Imamovic A."/>
            <person name="Larimer J."/>
            <person name="McCowan C."/>
            <person name="Murphy C."/>
            <person name="Pearson M."/>
            <person name="Priest M."/>
            <person name="Roberts A."/>
            <person name="Saif S."/>
            <person name="Shea T."/>
            <person name="Sykes S."/>
            <person name="Wortman J."/>
            <person name="Nusbaum C."/>
            <person name="Birren B."/>
        </authorList>
    </citation>
    <scope>NUCLEOTIDE SEQUENCE [LARGE SCALE GENOMIC DNA]</scope>
    <source>
        <strain evidence="3 4">BCC8398</strain>
    </source>
</reference>
<sequence length="659" mass="66175">MSPQHTARFTWGAGAQTVCVAGGFNNWSATATPLEKQADGSFAADVPLPWGEKQAFKYVVDGDWKVREDEAKEWDAAGNMNNVYTAPPAPVSSSTAGSSSADAAPASGSTSGPVPTVVPAPAASTSKETSKSEHAHESIPSPAPKEKTLKPTEDDKPPAVPEQDKTTTSIPSADTPDTPPPVTSETTQPKTLIASSAPGPALGAPILGGPVFASSKDAPTSTSTSTTTTTTAVVPPSSTSTGASPADVPAAAPAPAAVPAHANQKPLAEEPIAVQIEKVAAKANIGEAPVGPEEPGIADKASEFAAGALAAIGAVVGSAAVAVEKATGVDIAHVGPLSVDEAKARGIDINSLEKVDAETDTTSPVGAGPSASAVNALEEKIQELKVGSSTATGSVAADSVSQNPNTATGVADVPLPKTAEPKSESPCIKLSNQAQARYSAASLPPPGTLAPEKKPVEADPEHDIPAQHETIENHQHIPQPVITTVSDKDPKKDRTANSTSLNDTAGTKPISHDPAVSAKQEKAKAETDPASVNAASNSPLNEPKVSPDAPAANIPPKPDTQAAAASGADTSATPSPAPAAAAAPPTPAPAAPATPAKSAATKTNGAVATPASISSTPASTPAKSTHAREQTTDSDIRKRKSSFFTKIKHAFSPKDKEKK</sequence>
<dbReference type="OrthoDB" id="5873279at2759"/>
<dbReference type="PANTHER" id="PTHR10343:SF94">
    <property type="entry name" value="MDG1P"/>
    <property type="match status" value="1"/>
</dbReference>
<feature type="region of interest" description="Disordered" evidence="1">
    <location>
        <begin position="78"/>
        <end position="264"/>
    </location>
</feature>
<feature type="compositionally biased region" description="Basic residues" evidence="1">
    <location>
        <begin position="637"/>
        <end position="651"/>
    </location>
</feature>
<evidence type="ECO:0000313" key="4">
    <source>
        <dbReference type="Proteomes" id="UP000092666"/>
    </source>
</evidence>
<dbReference type="Proteomes" id="UP000092666">
    <property type="component" value="Unassembled WGS sequence"/>
</dbReference>
<dbReference type="Pfam" id="PF16561">
    <property type="entry name" value="AMPK1_CBM"/>
    <property type="match status" value="1"/>
</dbReference>
<feature type="compositionally biased region" description="Polar residues" evidence="1">
    <location>
        <begin position="395"/>
        <end position="408"/>
    </location>
</feature>
<gene>
    <name evidence="3" type="ORF">I316_05552</name>
</gene>
<dbReference type="CDD" id="cd02859">
    <property type="entry name" value="E_set_AMPKbeta_like_N"/>
    <property type="match status" value="1"/>
</dbReference>
<dbReference type="SUPFAM" id="SSF81296">
    <property type="entry name" value="E set domains"/>
    <property type="match status" value="1"/>
</dbReference>
<feature type="compositionally biased region" description="Low complexity" evidence="1">
    <location>
        <begin position="193"/>
        <end position="210"/>
    </location>
</feature>
<keyword evidence="4" id="KW-1185">Reference proteome</keyword>
<dbReference type="STRING" id="1296120.A0A1B9GQ12"/>
<dbReference type="InterPro" id="IPR032640">
    <property type="entry name" value="AMPK1_CBM"/>
</dbReference>
<dbReference type="PANTHER" id="PTHR10343">
    <property type="entry name" value="5'-AMP-ACTIVATED PROTEIN KINASE , BETA SUBUNIT"/>
    <property type="match status" value="1"/>
</dbReference>
<feature type="compositionally biased region" description="Basic and acidic residues" evidence="1">
    <location>
        <begin position="144"/>
        <end position="165"/>
    </location>
</feature>
<feature type="compositionally biased region" description="Basic and acidic residues" evidence="1">
    <location>
        <begin position="451"/>
        <end position="475"/>
    </location>
</feature>
<dbReference type="InterPro" id="IPR014756">
    <property type="entry name" value="Ig_E-set"/>
</dbReference>
<dbReference type="AlphaFoldDB" id="A0A1B9GQ12"/>
<feature type="compositionally biased region" description="Polar residues" evidence="1">
    <location>
        <begin position="496"/>
        <end position="505"/>
    </location>
</feature>
<evidence type="ECO:0000256" key="1">
    <source>
        <dbReference type="SAM" id="MobiDB-lite"/>
    </source>
</evidence>